<dbReference type="Proteomes" id="UP000052967">
    <property type="component" value="Unassembled WGS sequence"/>
</dbReference>
<feature type="non-terminal residue" evidence="1">
    <location>
        <position position="1"/>
    </location>
</feature>
<organism evidence="1 2">
    <name type="scientific">Merops nubicus</name>
    <name type="common">Northern carmine bee-eater</name>
    <dbReference type="NCBI Taxonomy" id="57421"/>
    <lineage>
        <taxon>Eukaryota</taxon>
        <taxon>Metazoa</taxon>
        <taxon>Chordata</taxon>
        <taxon>Craniata</taxon>
        <taxon>Vertebrata</taxon>
        <taxon>Euteleostomi</taxon>
        <taxon>Archelosauria</taxon>
        <taxon>Archosauria</taxon>
        <taxon>Dinosauria</taxon>
        <taxon>Saurischia</taxon>
        <taxon>Theropoda</taxon>
        <taxon>Coelurosauria</taxon>
        <taxon>Aves</taxon>
        <taxon>Neognathae</taxon>
        <taxon>Neoaves</taxon>
        <taxon>Telluraves</taxon>
        <taxon>Coraciimorphae</taxon>
        <taxon>Coraciiformes</taxon>
        <taxon>Meropidae</taxon>
        <taxon>Merops</taxon>
    </lineage>
</organism>
<evidence type="ECO:0000313" key="1">
    <source>
        <dbReference type="EMBL" id="KFQ26964.1"/>
    </source>
</evidence>
<dbReference type="EMBL" id="KK700494">
    <property type="protein sequence ID" value="KFQ26964.1"/>
    <property type="molecule type" value="Genomic_DNA"/>
</dbReference>
<evidence type="ECO:0000313" key="2">
    <source>
        <dbReference type="Proteomes" id="UP000052967"/>
    </source>
</evidence>
<accession>A0A091QJC3</accession>
<name>A0A091QJC3_MERNU</name>
<reference evidence="1 2" key="1">
    <citation type="submission" date="2014-04" db="EMBL/GenBank/DDBJ databases">
        <title>Genome evolution of avian class.</title>
        <authorList>
            <person name="Zhang G."/>
            <person name="Li C."/>
        </authorList>
    </citation>
    <scope>NUCLEOTIDE SEQUENCE [LARGE SCALE GENOMIC DNA]</scope>
    <source>
        <strain evidence="1">BGI_N331</strain>
    </source>
</reference>
<keyword evidence="2" id="KW-1185">Reference proteome</keyword>
<sequence length="46" mass="5061">AAIDFLLSAQGHRCEDFDGTCCMNLSNHSEAIHKSISSLKQLVKQL</sequence>
<dbReference type="AlphaFoldDB" id="A0A091QJC3"/>
<feature type="non-terminal residue" evidence="1">
    <location>
        <position position="46"/>
    </location>
</feature>
<dbReference type="Gene3D" id="1.10.287.210">
    <property type="match status" value="1"/>
</dbReference>
<dbReference type="SUPFAM" id="SSF58069">
    <property type="entry name" value="Virus ectodomain"/>
    <property type="match status" value="1"/>
</dbReference>
<protein>
    <submittedName>
        <fullName evidence="1">Uncharacterized protein</fullName>
    </submittedName>
</protein>
<proteinExistence type="predicted"/>
<gene>
    <name evidence="1" type="ORF">N331_11831</name>
</gene>